<comment type="caution">
    <text evidence="2">The sequence shown here is derived from an EMBL/GenBank/DDBJ whole genome shotgun (WGS) entry which is preliminary data.</text>
</comment>
<feature type="region of interest" description="Disordered" evidence="1">
    <location>
        <begin position="1"/>
        <end position="36"/>
    </location>
</feature>
<dbReference type="Proteomes" id="UP001296873">
    <property type="component" value="Unassembled WGS sequence"/>
</dbReference>
<keyword evidence="3" id="KW-1185">Reference proteome</keyword>
<accession>A0ABS1DL49</accession>
<dbReference type="EMBL" id="NRRL01000074">
    <property type="protein sequence ID" value="MBK1670085.1"/>
    <property type="molecule type" value="Genomic_DNA"/>
</dbReference>
<proteinExistence type="predicted"/>
<evidence type="ECO:0000256" key="1">
    <source>
        <dbReference type="SAM" id="MobiDB-lite"/>
    </source>
</evidence>
<sequence length="131" mass="13995">MNPATFRGTPLDDLQIDLLPDAPSREVPPTDPDRADAAPVAKIEQRFSLEVSDPETGEEIADFTVWASCAAYADREGAPGRTRAEWDAARLLVGDDREDAAALIGCLDDRGDLEPHEAHLEDAALNAADGG</sequence>
<evidence type="ECO:0000313" key="2">
    <source>
        <dbReference type="EMBL" id="MBK1670085.1"/>
    </source>
</evidence>
<dbReference type="RefSeq" id="WP_200342434.1">
    <property type="nucleotide sequence ID" value="NZ_NRRL01000074.1"/>
</dbReference>
<evidence type="ECO:0000313" key="3">
    <source>
        <dbReference type="Proteomes" id="UP001296873"/>
    </source>
</evidence>
<organism evidence="2 3">
    <name type="scientific">Rhodovibrio sodomensis</name>
    <dbReference type="NCBI Taxonomy" id="1088"/>
    <lineage>
        <taxon>Bacteria</taxon>
        <taxon>Pseudomonadati</taxon>
        <taxon>Pseudomonadota</taxon>
        <taxon>Alphaproteobacteria</taxon>
        <taxon>Rhodospirillales</taxon>
        <taxon>Rhodovibrionaceae</taxon>
        <taxon>Rhodovibrio</taxon>
    </lineage>
</organism>
<feature type="compositionally biased region" description="Low complexity" evidence="1">
    <location>
        <begin position="11"/>
        <end position="22"/>
    </location>
</feature>
<reference evidence="2 3" key="1">
    <citation type="journal article" date="2020" name="Microorganisms">
        <title>Osmotic Adaptation and Compatible Solute Biosynthesis of Phototrophic Bacteria as Revealed from Genome Analyses.</title>
        <authorList>
            <person name="Imhoff J.F."/>
            <person name="Rahn T."/>
            <person name="Kunzel S."/>
            <person name="Keller A."/>
            <person name="Neulinger S.C."/>
        </authorList>
    </citation>
    <scope>NUCLEOTIDE SEQUENCE [LARGE SCALE GENOMIC DNA]</scope>
    <source>
        <strain evidence="2 3">DSM 9895</strain>
    </source>
</reference>
<gene>
    <name evidence="2" type="ORF">CKO28_18785</name>
</gene>
<protein>
    <submittedName>
        <fullName evidence="2">Uncharacterized protein</fullName>
    </submittedName>
</protein>
<name>A0ABS1DL49_9PROT</name>